<organism evidence="2 3">
    <name type="scientific">Chitinophaga flava</name>
    <dbReference type="NCBI Taxonomy" id="2259036"/>
    <lineage>
        <taxon>Bacteria</taxon>
        <taxon>Pseudomonadati</taxon>
        <taxon>Bacteroidota</taxon>
        <taxon>Chitinophagia</taxon>
        <taxon>Chitinophagales</taxon>
        <taxon>Chitinophagaceae</taxon>
        <taxon>Chitinophaga</taxon>
    </lineage>
</organism>
<feature type="transmembrane region" description="Helical" evidence="1">
    <location>
        <begin position="61"/>
        <end position="82"/>
    </location>
</feature>
<name>A0A365XU05_9BACT</name>
<accession>A0A365XU05</accession>
<gene>
    <name evidence="2" type="ORF">DF182_21240</name>
</gene>
<dbReference type="Proteomes" id="UP000253410">
    <property type="component" value="Unassembled WGS sequence"/>
</dbReference>
<evidence type="ECO:0000256" key="1">
    <source>
        <dbReference type="SAM" id="Phobius"/>
    </source>
</evidence>
<keyword evidence="1" id="KW-0812">Transmembrane</keyword>
<reference evidence="2 3" key="1">
    <citation type="submission" date="2018-05" db="EMBL/GenBank/DDBJ databases">
        <title>Chitinophaga sp. K3CV102501T nov., isolated from isolated from a monsoon evergreen broad-leaved forest soil.</title>
        <authorList>
            <person name="Lv Y."/>
        </authorList>
    </citation>
    <scope>NUCLEOTIDE SEQUENCE [LARGE SCALE GENOMIC DNA]</scope>
    <source>
        <strain evidence="2 3">GDMCC 1.1325</strain>
    </source>
</reference>
<keyword evidence="3" id="KW-1185">Reference proteome</keyword>
<feature type="transmembrane region" description="Helical" evidence="1">
    <location>
        <begin position="35"/>
        <end position="54"/>
    </location>
</feature>
<sequence>MQIWINDVKGDVPIINGLNHYIGMKTIHRDDFREFVFMPIAIVLFMAGGVLVFLLKSKRAYYIWTAAFLVIALCSFTDFYLWEYNYGHNLDPNAPIKVPGMSYQPPLLGYKKLLNFEVLSQPDLAGWFYCAAGVVLTVITFYEWKKK</sequence>
<dbReference type="EMBL" id="QFFJ01000002">
    <property type="protein sequence ID" value="RBL89065.1"/>
    <property type="molecule type" value="Genomic_DNA"/>
</dbReference>
<keyword evidence="1" id="KW-0472">Membrane</keyword>
<dbReference type="AlphaFoldDB" id="A0A365XU05"/>
<evidence type="ECO:0000313" key="2">
    <source>
        <dbReference type="EMBL" id="RBL89065.1"/>
    </source>
</evidence>
<proteinExistence type="predicted"/>
<keyword evidence="1" id="KW-1133">Transmembrane helix</keyword>
<protein>
    <submittedName>
        <fullName evidence="2">Uncharacterized protein</fullName>
    </submittedName>
</protein>
<feature type="transmembrane region" description="Helical" evidence="1">
    <location>
        <begin position="124"/>
        <end position="144"/>
    </location>
</feature>
<evidence type="ECO:0000313" key="3">
    <source>
        <dbReference type="Proteomes" id="UP000253410"/>
    </source>
</evidence>
<comment type="caution">
    <text evidence="2">The sequence shown here is derived from an EMBL/GenBank/DDBJ whole genome shotgun (WGS) entry which is preliminary data.</text>
</comment>